<dbReference type="InParanoid" id="A0A0C3GWZ3"/>
<sequence length="297" mass="33604">MEANVNDFQISCPGIERQIADVPEQFENVEDALPRLQILLNQVFNLYQNAEVHHETHIWVASQISPPLQPEYEAICAKYEAWVKAISRTESLVQNGDRRQRAGHLLLKIFASSLEIDLYVFVHGEATYDTLKETNFGILSLIETFLEIHSDTTGMKGSNNEQDKTLSPFCESLSFTSSPQVVPVLFEIATRTGDPNLRQRALELLRFSSRREGVWDSRVAASLAEKIVQLKQQGIVAAENHNIGRKFLITDILLLSEQKCMVRFGFKRAETGSFNSFWLETIHPGQGLLQSQILTIT</sequence>
<dbReference type="GO" id="GO:0046872">
    <property type="term" value="F:metal ion binding"/>
    <property type="evidence" value="ECO:0007669"/>
    <property type="project" value="UniProtKB-KW"/>
</dbReference>
<keyword evidence="2" id="KW-0862">Zinc</keyword>
<dbReference type="GO" id="GO:0003677">
    <property type="term" value="F:DNA binding"/>
    <property type="evidence" value="ECO:0007669"/>
    <property type="project" value="UniProtKB-KW"/>
</dbReference>
<evidence type="ECO:0000313" key="7">
    <source>
        <dbReference type="EMBL" id="KIM94811.1"/>
    </source>
</evidence>
<keyword evidence="1" id="KW-0479">Metal-binding</keyword>
<dbReference type="OrthoDB" id="2593732at2759"/>
<protein>
    <submittedName>
        <fullName evidence="7">Uncharacterized protein</fullName>
    </submittedName>
</protein>
<proteinExistence type="predicted"/>
<dbReference type="AlphaFoldDB" id="A0A0C3GWZ3"/>
<keyword evidence="8" id="KW-1185">Reference proteome</keyword>
<dbReference type="EMBL" id="KN832889">
    <property type="protein sequence ID" value="KIM94811.1"/>
    <property type="molecule type" value="Genomic_DNA"/>
</dbReference>
<accession>A0A0C3GWZ3</accession>
<dbReference type="Proteomes" id="UP000054321">
    <property type="component" value="Unassembled WGS sequence"/>
</dbReference>
<keyword evidence="5" id="KW-0804">Transcription</keyword>
<reference evidence="8" key="2">
    <citation type="submission" date="2015-01" db="EMBL/GenBank/DDBJ databases">
        <title>Evolutionary Origins and Diversification of the Mycorrhizal Mutualists.</title>
        <authorList>
            <consortium name="DOE Joint Genome Institute"/>
            <consortium name="Mycorrhizal Genomics Consortium"/>
            <person name="Kohler A."/>
            <person name="Kuo A."/>
            <person name="Nagy L.G."/>
            <person name="Floudas D."/>
            <person name="Copeland A."/>
            <person name="Barry K.W."/>
            <person name="Cichocki N."/>
            <person name="Veneault-Fourrey C."/>
            <person name="LaButti K."/>
            <person name="Lindquist E.A."/>
            <person name="Lipzen A."/>
            <person name="Lundell T."/>
            <person name="Morin E."/>
            <person name="Murat C."/>
            <person name="Riley R."/>
            <person name="Ohm R."/>
            <person name="Sun H."/>
            <person name="Tunlid A."/>
            <person name="Henrissat B."/>
            <person name="Grigoriev I.V."/>
            <person name="Hibbett D.S."/>
            <person name="Martin F."/>
        </authorList>
    </citation>
    <scope>NUCLEOTIDE SEQUENCE [LARGE SCALE GENOMIC DNA]</scope>
    <source>
        <strain evidence="8">Zn</strain>
    </source>
</reference>
<organism evidence="7 8">
    <name type="scientific">Oidiodendron maius (strain Zn)</name>
    <dbReference type="NCBI Taxonomy" id="913774"/>
    <lineage>
        <taxon>Eukaryota</taxon>
        <taxon>Fungi</taxon>
        <taxon>Dikarya</taxon>
        <taxon>Ascomycota</taxon>
        <taxon>Pezizomycotina</taxon>
        <taxon>Leotiomycetes</taxon>
        <taxon>Leotiomycetes incertae sedis</taxon>
        <taxon>Myxotrichaceae</taxon>
        <taxon>Oidiodendron</taxon>
    </lineage>
</organism>
<evidence type="ECO:0000256" key="6">
    <source>
        <dbReference type="ARBA" id="ARBA00023242"/>
    </source>
</evidence>
<dbReference type="InterPro" id="IPR052360">
    <property type="entry name" value="Transcr_Regulatory_Proteins"/>
</dbReference>
<dbReference type="PANTHER" id="PTHR36206:SF12">
    <property type="entry name" value="ASPERCRYPTIN BIOSYNTHESIS CLUSTER-SPECIFIC TRANSCRIPTION REGULATOR ATNN-RELATED"/>
    <property type="match status" value="1"/>
</dbReference>
<evidence type="ECO:0000256" key="3">
    <source>
        <dbReference type="ARBA" id="ARBA00023015"/>
    </source>
</evidence>
<evidence type="ECO:0000256" key="1">
    <source>
        <dbReference type="ARBA" id="ARBA00022723"/>
    </source>
</evidence>
<evidence type="ECO:0000313" key="8">
    <source>
        <dbReference type="Proteomes" id="UP000054321"/>
    </source>
</evidence>
<keyword evidence="4" id="KW-0238">DNA-binding</keyword>
<dbReference type="PANTHER" id="PTHR36206">
    <property type="entry name" value="ASPERCRYPTIN BIOSYNTHESIS CLUSTER-SPECIFIC TRANSCRIPTION REGULATOR ATNN-RELATED"/>
    <property type="match status" value="1"/>
</dbReference>
<name>A0A0C3GWZ3_OIDMZ</name>
<keyword evidence="3" id="KW-0805">Transcription regulation</keyword>
<evidence type="ECO:0000256" key="2">
    <source>
        <dbReference type="ARBA" id="ARBA00022833"/>
    </source>
</evidence>
<reference evidence="7 8" key="1">
    <citation type="submission" date="2014-04" db="EMBL/GenBank/DDBJ databases">
        <authorList>
            <consortium name="DOE Joint Genome Institute"/>
            <person name="Kuo A."/>
            <person name="Martino E."/>
            <person name="Perotto S."/>
            <person name="Kohler A."/>
            <person name="Nagy L.G."/>
            <person name="Floudas D."/>
            <person name="Copeland A."/>
            <person name="Barry K.W."/>
            <person name="Cichocki N."/>
            <person name="Veneault-Fourrey C."/>
            <person name="LaButti K."/>
            <person name="Lindquist E.A."/>
            <person name="Lipzen A."/>
            <person name="Lundell T."/>
            <person name="Morin E."/>
            <person name="Murat C."/>
            <person name="Sun H."/>
            <person name="Tunlid A."/>
            <person name="Henrissat B."/>
            <person name="Grigoriev I.V."/>
            <person name="Hibbett D.S."/>
            <person name="Martin F."/>
            <person name="Nordberg H.P."/>
            <person name="Cantor M.N."/>
            <person name="Hua S.X."/>
        </authorList>
    </citation>
    <scope>NUCLEOTIDE SEQUENCE [LARGE SCALE GENOMIC DNA]</scope>
    <source>
        <strain evidence="7 8">Zn</strain>
    </source>
</reference>
<keyword evidence="6" id="KW-0539">Nucleus</keyword>
<evidence type="ECO:0000256" key="4">
    <source>
        <dbReference type="ARBA" id="ARBA00023125"/>
    </source>
</evidence>
<evidence type="ECO:0000256" key="5">
    <source>
        <dbReference type="ARBA" id="ARBA00023163"/>
    </source>
</evidence>
<gene>
    <name evidence="7" type="ORF">OIDMADRAFT_60579</name>
</gene>
<dbReference type="HOGENOM" id="CLU_937196_0_0_1"/>